<feature type="DNA-binding region" description="H-T-H motif" evidence="2">
    <location>
        <begin position="38"/>
        <end position="57"/>
    </location>
</feature>
<comment type="caution">
    <text evidence="4">The sequence shown here is derived from an EMBL/GenBank/DDBJ whole genome shotgun (WGS) entry which is preliminary data.</text>
</comment>
<gene>
    <name evidence="4" type="ORF">FB558_5867</name>
</gene>
<sequence length="225" mass="23867">MLNMRSASAPSDADLTAKAKIRNAAIAHFVRDGFQKANLRAVAAAAGVSVGLIPHHFGSKEGLRSACDEHVLQILTTRARAAGRPSGMQDLLGVYLSDPEEYQLLVQYMARAIQEDAPAAGTFVDAVVEESEAVFRAGAADGTMRPSSDPRALAVLNVLVGLAVLTMPAPLTRALGHEHFGPDVLRRMAVPTLELYTRGLYTDDALPTTARDAWAAAGPPQQAKD</sequence>
<evidence type="ECO:0000259" key="3">
    <source>
        <dbReference type="PROSITE" id="PS50977"/>
    </source>
</evidence>
<evidence type="ECO:0000256" key="1">
    <source>
        <dbReference type="ARBA" id="ARBA00023125"/>
    </source>
</evidence>
<evidence type="ECO:0000313" key="4">
    <source>
        <dbReference type="EMBL" id="TQM10085.1"/>
    </source>
</evidence>
<dbReference type="InterPro" id="IPR036271">
    <property type="entry name" value="Tet_transcr_reg_TetR-rel_C_sf"/>
</dbReference>
<evidence type="ECO:0000313" key="5">
    <source>
        <dbReference type="Proteomes" id="UP000315677"/>
    </source>
</evidence>
<dbReference type="Gene3D" id="1.10.357.10">
    <property type="entry name" value="Tetracycline Repressor, domain 2"/>
    <property type="match status" value="1"/>
</dbReference>
<protein>
    <submittedName>
        <fullName evidence="4">TetR family transcriptional regulator</fullName>
    </submittedName>
</protein>
<dbReference type="PANTHER" id="PTHR30055:SF146">
    <property type="entry name" value="HTH-TYPE TRANSCRIPTIONAL DUAL REGULATOR CECR"/>
    <property type="match status" value="1"/>
</dbReference>
<dbReference type="PANTHER" id="PTHR30055">
    <property type="entry name" value="HTH-TYPE TRANSCRIPTIONAL REGULATOR RUTR"/>
    <property type="match status" value="1"/>
</dbReference>
<dbReference type="InterPro" id="IPR009057">
    <property type="entry name" value="Homeodomain-like_sf"/>
</dbReference>
<dbReference type="SUPFAM" id="SSF46689">
    <property type="entry name" value="Homeodomain-like"/>
    <property type="match status" value="1"/>
</dbReference>
<reference evidence="4 5" key="1">
    <citation type="submission" date="2019-06" db="EMBL/GenBank/DDBJ databases">
        <title>Sequencing the genomes of 1000 actinobacteria strains.</title>
        <authorList>
            <person name="Klenk H.-P."/>
        </authorList>
    </citation>
    <scope>NUCLEOTIDE SEQUENCE [LARGE SCALE GENOMIC DNA]</scope>
    <source>
        <strain evidence="4 5">DSM 45301</strain>
    </source>
</reference>
<accession>A0A543DLF1</accession>
<organism evidence="4 5">
    <name type="scientific">Pseudonocardia kunmingensis</name>
    <dbReference type="NCBI Taxonomy" id="630975"/>
    <lineage>
        <taxon>Bacteria</taxon>
        <taxon>Bacillati</taxon>
        <taxon>Actinomycetota</taxon>
        <taxon>Actinomycetes</taxon>
        <taxon>Pseudonocardiales</taxon>
        <taxon>Pseudonocardiaceae</taxon>
        <taxon>Pseudonocardia</taxon>
    </lineage>
</organism>
<dbReference type="Proteomes" id="UP000315677">
    <property type="component" value="Unassembled WGS sequence"/>
</dbReference>
<dbReference type="SUPFAM" id="SSF48498">
    <property type="entry name" value="Tetracyclin repressor-like, C-terminal domain"/>
    <property type="match status" value="1"/>
</dbReference>
<name>A0A543DLF1_9PSEU</name>
<dbReference type="InterPro" id="IPR050109">
    <property type="entry name" value="HTH-type_TetR-like_transc_reg"/>
</dbReference>
<dbReference type="GO" id="GO:0003700">
    <property type="term" value="F:DNA-binding transcription factor activity"/>
    <property type="evidence" value="ECO:0007669"/>
    <property type="project" value="TreeGrafter"/>
</dbReference>
<dbReference type="InterPro" id="IPR041484">
    <property type="entry name" value="TetR_C_25"/>
</dbReference>
<dbReference type="Pfam" id="PF00440">
    <property type="entry name" value="TetR_N"/>
    <property type="match status" value="1"/>
</dbReference>
<keyword evidence="5" id="KW-1185">Reference proteome</keyword>
<dbReference type="InterPro" id="IPR001647">
    <property type="entry name" value="HTH_TetR"/>
</dbReference>
<dbReference type="EMBL" id="VFPA01000003">
    <property type="protein sequence ID" value="TQM10085.1"/>
    <property type="molecule type" value="Genomic_DNA"/>
</dbReference>
<dbReference type="GO" id="GO:0000976">
    <property type="term" value="F:transcription cis-regulatory region binding"/>
    <property type="evidence" value="ECO:0007669"/>
    <property type="project" value="TreeGrafter"/>
</dbReference>
<feature type="domain" description="HTH tetR-type" evidence="3">
    <location>
        <begin position="15"/>
        <end position="75"/>
    </location>
</feature>
<dbReference type="AlphaFoldDB" id="A0A543DLF1"/>
<dbReference type="Pfam" id="PF17933">
    <property type="entry name" value="TetR_C_25"/>
    <property type="match status" value="1"/>
</dbReference>
<keyword evidence="1 2" id="KW-0238">DNA-binding</keyword>
<dbReference type="PROSITE" id="PS50977">
    <property type="entry name" value="HTH_TETR_2"/>
    <property type="match status" value="1"/>
</dbReference>
<proteinExistence type="predicted"/>
<evidence type="ECO:0000256" key="2">
    <source>
        <dbReference type="PROSITE-ProRule" id="PRU00335"/>
    </source>
</evidence>